<evidence type="ECO:0000313" key="2">
    <source>
        <dbReference type="EMBL" id="KAG5485904.1"/>
    </source>
</evidence>
<dbReference type="Proteomes" id="UP000674179">
    <property type="component" value="Chromosome 6"/>
</dbReference>
<dbReference type="RefSeq" id="XP_067695629.1">
    <property type="nucleotide sequence ID" value="XM_067839139.1"/>
</dbReference>
<evidence type="ECO:0000313" key="3">
    <source>
        <dbReference type="Proteomes" id="UP000674179"/>
    </source>
</evidence>
<gene>
    <name evidence="2" type="ORF">CUR178_07498</name>
</gene>
<evidence type="ECO:0000256" key="1">
    <source>
        <dbReference type="SAM" id="MobiDB-lite"/>
    </source>
</evidence>
<dbReference type="KEGG" id="lenr:94174649"/>
<dbReference type="AlphaFoldDB" id="A0A836H6X2"/>
<feature type="region of interest" description="Disordered" evidence="1">
    <location>
        <begin position="43"/>
        <end position="68"/>
    </location>
</feature>
<keyword evidence="3" id="KW-1185">Reference proteome</keyword>
<comment type="caution">
    <text evidence="2">The sequence shown here is derived from an EMBL/GenBank/DDBJ whole genome shotgun (WGS) entry which is preliminary data.</text>
</comment>
<proteinExistence type="predicted"/>
<reference evidence="2 3" key="1">
    <citation type="submission" date="2021-02" db="EMBL/GenBank/DDBJ databases">
        <title>Leishmania (Mundinia) enrietti genome sequencing and assembly.</title>
        <authorList>
            <person name="Almutairi H."/>
            <person name="Gatherer D."/>
        </authorList>
    </citation>
    <scope>NUCLEOTIDE SEQUENCE [LARGE SCALE GENOMIC DNA]</scope>
    <source>
        <strain evidence="2">CUR178</strain>
    </source>
</reference>
<dbReference type="GeneID" id="94174649"/>
<sequence>MDSFFAHLSPLLFRVDQDNLDASDGAASVTEVKPLPHLLSSLAPRGEGATETNDSAAQTAKARCDGRGVDRVKRHHLDMTALMSFSTGKPVLRSSTSDVPPIGDDVRGISAVFEER</sequence>
<protein>
    <submittedName>
        <fullName evidence="2">Uncharacterized protein</fullName>
    </submittedName>
</protein>
<accession>A0A836H6X2</accession>
<dbReference type="EMBL" id="JAFHKP010000006">
    <property type="protein sequence ID" value="KAG5485904.1"/>
    <property type="molecule type" value="Genomic_DNA"/>
</dbReference>
<name>A0A836H6X2_LEIEN</name>
<organism evidence="2 3">
    <name type="scientific">Leishmania enriettii</name>
    <dbReference type="NCBI Taxonomy" id="5663"/>
    <lineage>
        <taxon>Eukaryota</taxon>
        <taxon>Discoba</taxon>
        <taxon>Euglenozoa</taxon>
        <taxon>Kinetoplastea</taxon>
        <taxon>Metakinetoplastina</taxon>
        <taxon>Trypanosomatida</taxon>
        <taxon>Trypanosomatidae</taxon>
        <taxon>Leishmaniinae</taxon>
        <taxon>Leishmania</taxon>
    </lineage>
</organism>